<organism evidence="1 2">
    <name type="scientific">Phyllobacterium ifriqiyense</name>
    <dbReference type="NCBI Taxonomy" id="314238"/>
    <lineage>
        <taxon>Bacteria</taxon>
        <taxon>Pseudomonadati</taxon>
        <taxon>Pseudomonadota</taxon>
        <taxon>Alphaproteobacteria</taxon>
        <taxon>Hyphomicrobiales</taxon>
        <taxon>Phyllobacteriaceae</taxon>
        <taxon>Phyllobacterium</taxon>
    </lineage>
</organism>
<evidence type="ECO:0008006" key="3">
    <source>
        <dbReference type="Google" id="ProtNLM"/>
    </source>
</evidence>
<sequence>MGQHTQVIATPEFRTTNPLSVKAKRSKHHVSKIAELIEKHRAARTAYLEAGAKVDAAYDEAQPYFPPLQVEISSRPSVLAWTEKEIITYVDRLEKTSFGPGATPAKFEEMRRLKCEELRILTGRYNHTLNAFNIPELEATQDEMGRVEIDLWWKLINEPASSTADMSAKAQYFLAMKEEDENSVDEEHLIKVLRSMVIKEAA</sequence>
<proteinExistence type="predicted"/>
<dbReference type="Proteomes" id="UP001237780">
    <property type="component" value="Unassembled WGS sequence"/>
</dbReference>
<dbReference type="EMBL" id="JAUSZT010000003">
    <property type="protein sequence ID" value="MDQ0998056.1"/>
    <property type="molecule type" value="Genomic_DNA"/>
</dbReference>
<accession>A0ABU0SBD6</accession>
<name>A0ABU0SBD6_9HYPH</name>
<gene>
    <name evidence="1" type="ORF">QFZ34_003238</name>
</gene>
<reference evidence="1 2" key="1">
    <citation type="submission" date="2023-07" db="EMBL/GenBank/DDBJ databases">
        <title>Comparative genomics of wheat-associated soil bacteria to identify genetic determinants of phenazine resistance.</title>
        <authorList>
            <person name="Mouncey N."/>
        </authorList>
    </citation>
    <scope>NUCLEOTIDE SEQUENCE [LARGE SCALE GENOMIC DNA]</scope>
    <source>
        <strain evidence="1 2">W4I11</strain>
    </source>
</reference>
<keyword evidence="2" id="KW-1185">Reference proteome</keyword>
<protein>
    <recommendedName>
        <fullName evidence="3">Terminase small subunit</fullName>
    </recommendedName>
</protein>
<evidence type="ECO:0000313" key="1">
    <source>
        <dbReference type="EMBL" id="MDQ0998056.1"/>
    </source>
</evidence>
<evidence type="ECO:0000313" key="2">
    <source>
        <dbReference type="Proteomes" id="UP001237780"/>
    </source>
</evidence>
<dbReference type="RefSeq" id="WP_307282530.1">
    <property type="nucleotide sequence ID" value="NZ_JAUSZT010000003.1"/>
</dbReference>
<comment type="caution">
    <text evidence="1">The sequence shown here is derived from an EMBL/GenBank/DDBJ whole genome shotgun (WGS) entry which is preliminary data.</text>
</comment>